<accession>A0ACC7P7W2</accession>
<evidence type="ECO:0000313" key="2">
    <source>
        <dbReference type="Proteomes" id="UP001631969"/>
    </source>
</evidence>
<gene>
    <name evidence="1" type="ORF">ACI1P1_25680</name>
</gene>
<feature type="non-terminal residue" evidence="1">
    <location>
        <position position="1"/>
    </location>
</feature>
<evidence type="ECO:0000313" key="1">
    <source>
        <dbReference type="EMBL" id="MFM9331694.1"/>
    </source>
</evidence>
<organism evidence="1 2">
    <name type="scientific">Paenibacillus mesotrionivorans</name>
    <dbReference type="NCBI Taxonomy" id="3160968"/>
    <lineage>
        <taxon>Bacteria</taxon>
        <taxon>Bacillati</taxon>
        <taxon>Bacillota</taxon>
        <taxon>Bacilli</taxon>
        <taxon>Bacillales</taxon>
        <taxon>Paenibacillaceae</taxon>
        <taxon>Paenibacillus</taxon>
    </lineage>
</organism>
<sequence length="834" mass="88123">ITPTAGIDYSAEQLTGLTAGAGYTVNGEAVTADNDGKLAIDSSWLGTTLSIVKPGNGTTTEDSAAQTLDVPARAAAPVGVTVTDATYRDANNGALQNVTLNMEYRQGSEGAWLDVTGGSVTGLAPDTYYVRIKATETAFASAAQSVTVNAYTLVKELTPAAGIDYRAEQLTGLTAGVGYTVNREAVTPDGEGKLTIDSSWLGTMLSIVKQGNGTTTEDSTAQTLNVPARAAAPVGVTVTDATYRDANNGALQNVTLNMEYRQGSEGAWRIVEGTVITGLAPDIYEVRTKATETAFASNVLQVRVHDSDAVIPSAPEVLADDQNNVILGLNTSMEFSVDGGLYTRYDGTNQPELNGEHTVEIRVAASGAVPAGPATTLVFTKNPVTPTNPETPTTPDDTPSNTDGNSTGVPPAVKSDNEVIVLVNGKQENAGTANTVMNGNIQTMTIAVNPVKLQAKLDAEGRGAVVTIPVTADVDVIVSELNGQMVQNMERAAATIVLQTGKASYTLPAAEINIQNVAANFGAGVKLEDIKLKITISETPEDMQQVIALAAVKNGFTPVVPALDFRITGTYENKTYEVSQFDVYVERTIPLHNDMDPNRITTGIVVEADGTVRHVPTKVIHKDGTYYVVINSLTNSTYSVVWNPLTFADVEQHWAKAAVNDMGSRMVINGVSPATFNPNAEITRAEFAAIMVRGLGLKLEEGQNTFTDVATEAWYAGAVATAAKYGLITGFIDGSFRPDEAITREQAMHIINRAMKLTGLAEQIGAINTTDVLGGFQDAGSIDDWAKESLALAVRAGLVSGRSDHKLEAKSYVTRAEVAILIQRLLQQSNLINK</sequence>
<protein>
    <submittedName>
        <fullName evidence="1">S-layer homology domain-containing protein</fullName>
    </submittedName>
</protein>
<dbReference type="EMBL" id="JBJURJ010000021">
    <property type="protein sequence ID" value="MFM9331694.1"/>
    <property type="molecule type" value="Genomic_DNA"/>
</dbReference>
<comment type="caution">
    <text evidence="1">The sequence shown here is derived from an EMBL/GenBank/DDBJ whole genome shotgun (WGS) entry which is preliminary data.</text>
</comment>
<dbReference type="Proteomes" id="UP001631969">
    <property type="component" value="Unassembled WGS sequence"/>
</dbReference>
<name>A0ACC7P7W2_9BACL</name>
<proteinExistence type="predicted"/>
<keyword evidence="2" id="KW-1185">Reference proteome</keyword>
<reference evidence="1" key="1">
    <citation type="submission" date="2024-12" db="EMBL/GenBank/DDBJ databases">
        <authorList>
            <person name="Wu N."/>
        </authorList>
    </citation>
    <scope>NUCLEOTIDE SEQUENCE</scope>
    <source>
        <strain evidence="1">P15</strain>
    </source>
</reference>